<name>A0A0L0DAZ7_THETB</name>
<protein>
    <recommendedName>
        <fullName evidence="2">IMD domain-containing protein</fullName>
    </recommendedName>
</protein>
<feature type="domain" description="IMD" evidence="2">
    <location>
        <begin position="25"/>
        <end position="207"/>
    </location>
</feature>
<evidence type="ECO:0000256" key="1">
    <source>
        <dbReference type="SAM" id="MobiDB-lite"/>
    </source>
</evidence>
<reference evidence="3 4" key="1">
    <citation type="submission" date="2010-05" db="EMBL/GenBank/DDBJ databases">
        <title>The Genome Sequence of Thecamonas trahens ATCC 50062.</title>
        <authorList>
            <consortium name="The Broad Institute Genome Sequencing Platform"/>
            <person name="Russ C."/>
            <person name="Cuomo C."/>
            <person name="Shea T."/>
            <person name="Young S.K."/>
            <person name="Zeng Q."/>
            <person name="Koehrsen M."/>
            <person name="Haas B."/>
            <person name="Borodovsky M."/>
            <person name="Guigo R."/>
            <person name="Alvarado L."/>
            <person name="Berlin A."/>
            <person name="Bochicchio J."/>
            <person name="Borenstein D."/>
            <person name="Chapman S."/>
            <person name="Chen Z."/>
            <person name="Freedman E."/>
            <person name="Gellesch M."/>
            <person name="Goldberg J."/>
            <person name="Griggs A."/>
            <person name="Gujja S."/>
            <person name="Heilman E."/>
            <person name="Heiman D."/>
            <person name="Hepburn T."/>
            <person name="Howarth C."/>
            <person name="Jen D."/>
            <person name="Larson L."/>
            <person name="Mehta T."/>
            <person name="Park D."/>
            <person name="Pearson M."/>
            <person name="Roberts A."/>
            <person name="Saif S."/>
            <person name="Shenoy N."/>
            <person name="Sisk P."/>
            <person name="Stolte C."/>
            <person name="Sykes S."/>
            <person name="Thomson T."/>
            <person name="Walk T."/>
            <person name="White J."/>
            <person name="Yandava C."/>
            <person name="Burger G."/>
            <person name="Gray M.W."/>
            <person name="Holland P.W.H."/>
            <person name="King N."/>
            <person name="Lang F.B.F."/>
            <person name="Roger A.J."/>
            <person name="Ruiz-Trillo I."/>
            <person name="Lander E."/>
            <person name="Nusbaum C."/>
        </authorList>
    </citation>
    <scope>NUCLEOTIDE SEQUENCE [LARGE SCALE GENOMIC DNA]</scope>
    <source>
        <strain evidence="3 4">ATCC 50062</strain>
    </source>
</reference>
<dbReference type="OrthoDB" id="3800937at2759"/>
<dbReference type="AlphaFoldDB" id="A0A0L0DAZ7"/>
<dbReference type="InterPro" id="IPR027267">
    <property type="entry name" value="AH/BAR_dom_sf"/>
</dbReference>
<accession>A0A0L0DAZ7</accession>
<feature type="compositionally biased region" description="Basic and acidic residues" evidence="1">
    <location>
        <begin position="151"/>
        <end position="165"/>
    </location>
</feature>
<dbReference type="EMBL" id="GL349454">
    <property type="protein sequence ID" value="KNC49266.1"/>
    <property type="molecule type" value="Genomic_DNA"/>
</dbReference>
<dbReference type="Proteomes" id="UP000054408">
    <property type="component" value="Unassembled WGS sequence"/>
</dbReference>
<dbReference type="SUPFAM" id="SSF103657">
    <property type="entry name" value="BAR/IMD domain-like"/>
    <property type="match status" value="1"/>
</dbReference>
<evidence type="ECO:0000313" key="4">
    <source>
        <dbReference type="Proteomes" id="UP000054408"/>
    </source>
</evidence>
<dbReference type="GO" id="GO:0007009">
    <property type="term" value="P:plasma membrane organization"/>
    <property type="evidence" value="ECO:0007669"/>
    <property type="project" value="InterPro"/>
</dbReference>
<dbReference type="GeneID" id="25564703"/>
<organism evidence="3 4">
    <name type="scientific">Thecamonas trahens ATCC 50062</name>
    <dbReference type="NCBI Taxonomy" id="461836"/>
    <lineage>
        <taxon>Eukaryota</taxon>
        <taxon>Apusozoa</taxon>
        <taxon>Apusomonadida</taxon>
        <taxon>Apusomonadidae</taxon>
        <taxon>Thecamonas</taxon>
    </lineage>
</organism>
<sequence length="519" mass="52543">MENVDKCIRASQDTLSRLKTRQPKVWDEILKAMGKFQDAVEGLADAASDLGSAFSKAAKLSNSVEKVGGDKVGELAGELASGLKRYGSAQKGVAARISSGFVQPMRSRASKYKGNTSELESKHSKQTKSLGSTLTKAEKELEKWRKKRAKGKGDQETLERAESEHAESKANMIAFQTKFLNNVVIEEHRRFCYMLNLYASVAEVQVAAADGFASTLRAIGPRMAHLDPTTTSVRVPEAPPAPGQPSQIQVTMKPSPPATADAPATPADSAMSSYSNGSPAGEPAPGLTRASSTSHLGMPPATGSIGGGAGSNFSSLSSFSSANSGTAFDFTGGSAGASSGANPSATTAGIPPELATFSNLAAPPPLQSYMMPKDSVLGPDGMPAVGAPPPLSSYSNITGMPGGSGYGMPGGGPPTPSATAGLPPPMPSVMGGVGPGGAAGLPPPMASVMAGPGGVGRGGAAGLPPPMASVMGARTDATAGPPPPLASYMQTQSDGGMTGGPPPLNSYMQTTAPQPPPRH</sequence>
<feature type="region of interest" description="Disordered" evidence="1">
    <location>
        <begin position="231"/>
        <end position="305"/>
    </location>
</feature>
<dbReference type="Gene3D" id="1.20.1270.60">
    <property type="entry name" value="Arfaptin homology (AH) domain/BAR domain"/>
    <property type="match status" value="1"/>
</dbReference>
<feature type="region of interest" description="Disordered" evidence="1">
    <location>
        <begin position="468"/>
        <end position="519"/>
    </location>
</feature>
<dbReference type="InterPro" id="IPR013606">
    <property type="entry name" value="I-BAR_dom"/>
</dbReference>
<dbReference type="STRING" id="461836.A0A0L0DAZ7"/>
<gene>
    <name evidence="3" type="ORF">AMSG_05261</name>
</gene>
<dbReference type="RefSeq" id="XP_013757980.1">
    <property type="nucleotide sequence ID" value="XM_013902526.1"/>
</dbReference>
<evidence type="ECO:0000259" key="2">
    <source>
        <dbReference type="Pfam" id="PF08397"/>
    </source>
</evidence>
<feature type="region of interest" description="Disordered" evidence="1">
    <location>
        <begin position="107"/>
        <end position="165"/>
    </location>
</feature>
<proteinExistence type="predicted"/>
<dbReference type="Pfam" id="PF08397">
    <property type="entry name" value="IMD"/>
    <property type="match status" value="1"/>
</dbReference>
<evidence type="ECO:0000313" key="3">
    <source>
        <dbReference type="EMBL" id="KNC49266.1"/>
    </source>
</evidence>
<feature type="compositionally biased region" description="Low complexity" evidence="1">
    <location>
        <begin position="258"/>
        <end position="270"/>
    </location>
</feature>
<keyword evidence="4" id="KW-1185">Reference proteome</keyword>